<evidence type="ECO:0000256" key="5">
    <source>
        <dbReference type="SAM" id="MobiDB-lite"/>
    </source>
</evidence>
<dbReference type="EMBL" id="JBFXLR010000003">
    <property type="protein sequence ID" value="KAL2859322.1"/>
    <property type="molecule type" value="Genomic_DNA"/>
</dbReference>
<feature type="transmembrane region" description="Helical" evidence="6">
    <location>
        <begin position="277"/>
        <end position="298"/>
    </location>
</feature>
<organism evidence="7 8">
    <name type="scientific">Aspergillus pseudodeflectus</name>
    <dbReference type="NCBI Taxonomy" id="176178"/>
    <lineage>
        <taxon>Eukaryota</taxon>
        <taxon>Fungi</taxon>
        <taxon>Dikarya</taxon>
        <taxon>Ascomycota</taxon>
        <taxon>Pezizomycotina</taxon>
        <taxon>Eurotiomycetes</taxon>
        <taxon>Eurotiomycetidae</taxon>
        <taxon>Eurotiales</taxon>
        <taxon>Aspergillaceae</taxon>
        <taxon>Aspergillus</taxon>
        <taxon>Aspergillus subgen. Nidulantes</taxon>
    </lineage>
</organism>
<keyword evidence="3 6" id="KW-1133">Transmembrane helix</keyword>
<evidence type="ECO:0000313" key="8">
    <source>
        <dbReference type="Proteomes" id="UP001610444"/>
    </source>
</evidence>
<comment type="subcellular location">
    <subcellularLocation>
        <location evidence="1">Membrane</location>
        <topology evidence="1">Multi-pass membrane protein</topology>
    </subcellularLocation>
</comment>
<evidence type="ECO:0000256" key="2">
    <source>
        <dbReference type="ARBA" id="ARBA00022692"/>
    </source>
</evidence>
<gene>
    <name evidence="7" type="ORF">BJX68DRAFT_261761</name>
</gene>
<evidence type="ECO:0000256" key="3">
    <source>
        <dbReference type="ARBA" id="ARBA00022989"/>
    </source>
</evidence>
<feature type="transmembrane region" description="Helical" evidence="6">
    <location>
        <begin position="199"/>
        <end position="221"/>
    </location>
</feature>
<feature type="transmembrane region" description="Helical" evidence="6">
    <location>
        <begin position="162"/>
        <end position="179"/>
    </location>
</feature>
<keyword evidence="8" id="KW-1185">Reference proteome</keyword>
<sequence>MAIFGDSTEGEDGKHVCPSSAAYNIEAPEPFIGSLSFHHFNMILSGACVGLVCLIIFTLMFRHATHLSKPREQIKIMKICLLLPLYSITSFLAICFPTAAVSLTPWMEVYQGLALGSFFLLLCEFLTRENEDGVGGFFESFDPPKKRAKEGLTGVEWFGKQWLAIWQYPIIALGVAIATDITEALDVYCLESNNVHFAHIWLTVIPIVSVAFAVISILIFYKGLKSHLQAHKPLSKLLAFKLIVGLAFIEKIVFTILHSTSTLHPTATLSQADTDIGIPHLVICIQMVPFALFFPYAYSVTPYVGLTPYESRTTAWIGLVNPMEILRAMGVALGMAARRGGRTRAGKRGGRGSDVYDRLETAHPGMEYPPPGPMPPPLRPFQYDPGHANPPAAPLVGHRRQEGTCQR</sequence>
<dbReference type="Proteomes" id="UP001610444">
    <property type="component" value="Unassembled WGS sequence"/>
</dbReference>
<evidence type="ECO:0000313" key="7">
    <source>
        <dbReference type="EMBL" id="KAL2859322.1"/>
    </source>
</evidence>
<dbReference type="Pfam" id="PF03619">
    <property type="entry name" value="Solute_trans_a"/>
    <property type="match status" value="1"/>
</dbReference>
<feature type="compositionally biased region" description="Pro residues" evidence="5">
    <location>
        <begin position="367"/>
        <end position="379"/>
    </location>
</feature>
<keyword evidence="4 6" id="KW-0472">Membrane</keyword>
<feature type="transmembrane region" description="Helical" evidence="6">
    <location>
        <begin position="109"/>
        <end position="127"/>
    </location>
</feature>
<name>A0ABR4L4N9_9EURO</name>
<evidence type="ECO:0000256" key="6">
    <source>
        <dbReference type="SAM" id="Phobius"/>
    </source>
</evidence>
<evidence type="ECO:0000256" key="1">
    <source>
        <dbReference type="ARBA" id="ARBA00004141"/>
    </source>
</evidence>
<keyword evidence="2 6" id="KW-0812">Transmembrane</keyword>
<dbReference type="InterPro" id="IPR005178">
    <property type="entry name" value="Ostalpha/TMEM184C"/>
</dbReference>
<feature type="transmembrane region" description="Helical" evidence="6">
    <location>
        <begin position="237"/>
        <end position="257"/>
    </location>
</feature>
<dbReference type="SMART" id="SM01417">
    <property type="entry name" value="Solute_trans_a"/>
    <property type="match status" value="1"/>
</dbReference>
<feature type="region of interest" description="Disordered" evidence="5">
    <location>
        <begin position="361"/>
        <end position="407"/>
    </location>
</feature>
<protein>
    <submittedName>
        <fullName evidence="7">Organic solute transporter Ostalpha-domain-containing protein</fullName>
    </submittedName>
</protein>
<dbReference type="RefSeq" id="XP_070904256.1">
    <property type="nucleotide sequence ID" value="XM_071044241.1"/>
</dbReference>
<comment type="caution">
    <text evidence="7">The sequence shown here is derived from an EMBL/GenBank/DDBJ whole genome shotgun (WGS) entry which is preliminary data.</text>
</comment>
<dbReference type="GeneID" id="98159405"/>
<dbReference type="PANTHER" id="PTHR23423">
    <property type="entry name" value="ORGANIC SOLUTE TRANSPORTER-RELATED"/>
    <property type="match status" value="1"/>
</dbReference>
<reference evidence="7 8" key="1">
    <citation type="submission" date="2024-07" db="EMBL/GenBank/DDBJ databases">
        <title>Section-level genome sequencing and comparative genomics of Aspergillus sections Usti and Cavernicolus.</title>
        <authorList>
            <consortium name="Lawrence Berkeley National Laboratory"/>
            <person name="Nybo J.L."/>
            <person name="Vesth T.C."/>
            <person name="Theobald S."/>
            <person name="Frisvad J.C."/>
            <person name="Larsen T.O."/>
            <person name="Kjaerboelling I."/>
            <person name="Rothschild-Mancinelli K."/>
            <person name="Lyhne E.K."/>
            <person name="Kogle M.E."/>
            <person name="Barry K."/>
            <person name="Clum A."/>
            <person name="Na H."/>
            <person name="Ledsgaard L."/>
            <person name="Lin J."/>
            <person name="Lipzen A."/>
            <person name="Kuo A."/>
            <person name="Riley R."/>
            <person name="Mondo S."/>
            <person name="LaButti K."/>
            <person name="Haridas S."/>
            <person name="Pangalinan J."/>
            <person name="Salamov A.A."/>
            <person name="Simmons B.A."/>
            <person name="Magnuson J.K."/>
            <person name="Chen J."/>
            <person name="Drula E."/>
            <person name="Henrissat B."/>
            <person name="Wiebenga A."/>
            <person name="Lubbers R.J."/>
            <person name="Gomes A.C."/>
            <person name="Macurrencykelacurrency M.R."/>
            <person name="Stajich J."/>
            <person name="Grigoriev I.V."/>
            <person name="Mortensen U.H."/>
            <person name="De vries R.P."/>
            <person name="Baker S.E."/>
            <person name="Andersen M.R."/>
        </authorList>
    </citation>
    <scope>NUCLEOTIDE SEQUENCE [LARGE SCALE GENOMIC DNA]</scope>
    <source>
        <strain evidence="7 8">CBS 756.74</strain>
    </source>
</reference>
<feature type="transmembrane region" description="Helical" evidence="6">
    <location>
        <begin position="40"/>
        <end position="61"/>
    </location>
</feature>
<accession>A0ABR4L4N9</accession>
<feature type="transmembrane region" description="Helical" evidence="6">
    <location>
        <begin position="81"/>
        <end position="103"/>
    </location>
</feature>
<proteinExistence type="predicted"/>
<evidence type="ECO:0000256" key="4">
    <source>
        <dbReference type="ARBA" id="ARBA00023136"/>
    </source>
</evidence>